<evidence type="ECO:0000313" key="3">
    <source>
        <dbReference type="Proteomes" id="UP000515163"/>
    </source>
</evidence>
<feature type="chain" id="PRO_5028110868" evidence="2">
    <location>
        <begin position="21"/>
        <end position="280"/>
    </location>
</feature>
<evidence type="ECO:0000256" key="2">
    <source>
        <dbReference type="SAM" id="SignalP"/>
    </source>
</evidence>
<dbReference type="OrthoDB" id="10383293at2759"/>
<feature type="compositionally biased region" description="Basic and acidic residues" evidence="1">
    <location>
        <begin position="88"/>
        <end position="111"/>
    </location>
</feature>
<dbReference type="Proteomes" id="UP000515163">
    <property type="component" value="Unplaced"/>
</dbReference>
<name>A0A6P8IP63_ACTTE</name>
<dbReference type="AlphaFoldDB" id="A0A6P8IP63"/>
<feature type="signal peptide" evidence="2">
    <location>
        <begin position="1"/>
        <end position="20"/>
    </location>
</feature>
<evidence type="ECO:0000313" key="4">
    <source>
        <dbReference type="RefSeq" id="XP_031568674.1"/>
    </source>
</evidence>
<dbReference type="InParanoid" id="A0A6P8IP63"/>
<organism evidence="3 4">
    <name type="scientific">Actinia tenebrosa</name>
    <name type="common">Australian red waratah sea anemone</name>
    <dbReference type="NCBI Taxonomy" id="6105"/>
    <lineage>
        <taxon>Eukaryota</taxon>
        <taxon>Metazoa</taxon>
        <taxon>Cnidaria</taxon>
        <taxon>Anthozoa</taxon>
        <taxon>Hexacorallia</taxon>
        <taxon>Actiniaria</taxon>
        <taxon>Actiniidae</taxon>
        <taxon>Actinia</taxon>
    </lineage>
</organism>
<keyword evidence="2" id="KW-0732">Signal</keyword>
<proteinExistence type="predicted"/>
<dbReference type="KEGG" id="aten:116303296"/>
<feature type="region of interest" description="Disordered" evidence="1">
    <location>
        <begin position="35"/>
        <end position="120"/>
    </location>
</feature>
<feature type="compositionally biased region" description="Low complexity" evidence="1">
    <location>
        <begin position="73"/>
        <end position="87"/>
    </location>
</feature>
<keyword evidence="3" id="KW-1185">Reference proteome</keyword>
<reference evidence="4" key="1">
    <citation type="submission" date="2025-08" db="UniProtKB">
        <authorList>
            <consortium name="RefSeq"/>
        </authorList>
    </citation>
    <scope>IDENTIFICATION</scope>
    <source>
        <tissue evidence="4">Tentacle</tissue>
    </source>
</reference>
<dbReference type="GeneID" id="116303296"/>
<accession>A0A6P8IP63</accession>
<protein>
    <submittedName>
        <fullName evidence="4">Uncharacterized protein LOC116303296</fullName>
    </submittedName>
</protein>
<sequence>MVGSIFFLFFSCAMYRRLTRDRDDEDSDDVRVVVIGGPRDKSSATGTSSSSPPINIKGTKETSNSNKTKNSFKPTTKMTKKNTNTETTRMKGERKKQEPKELKESDSNARSDDDDYDSSDSEYNLLVREYRDVVFSDFMNACAVVEGEHWMKRRKESLFNALMNHRKKPFSQIRIDACVINEGIPLSSYTSFQQSHQSETVLKVCEPTTQYVEEIRERAELLYGKRQVTQSTTSYSQYPVLDDLELLNERLVVSSSLERCGHYLPKASTNTRLPITATVN</sequence>
<gene>
    <name evidence="4" type="primary">LOC116303296</name>
</gene>
<feature type="compositionally biased region" description="Polar residues" evidence="1">
    <location>
        <begin position="61"/>
        <end position="72"/>
    </location>
</feature>
<dbReference type="RefSeq" id="XP_031568674.1">
    <property type="nucleotide sequence ID" value="XM_031712814.1"/>
</dbReference>
<evidence type="ECO:0000256" key="1">
    <source>
        <dbReference type="SAM" id="MobiDB-lite"/>
    </source>
</evidence>